<organism evidence="1 2">
    <name type="scientific">Phaseolus coccineus</name>
    <name type="common">Scarlet runner bean</name>
    <name type="synonym">Phaseolus multiflorus</name>
    <dbReference type="NCBI Taxonomy" id="3886"/>
    <lineage>
        <taxon>Eukaryota</taxon>
        <taxon>Viridiplantae</taxon>
        <taxon>Streptophyta</taxon>
        <taxon>Embryophyta</taxon>
        <taxon>Tracheophyta</taxon>
        <taxon>Spermatophyta</taxon>
        <taxon>Magnoliopsida</taxon>
        <taxon>eudicotyledons</taxon>
        <taxon>Gunneridae</taxon>
        <taxon>Pentapetalae</taxon>
        <taxon>rosids</taxon>
        <taxon>fabids</taxon>
        <taxon>Fabales</taxon>
        <taxon>Fabaceae</taxon>
        <taxon>Papilionoideae</taxon>
        <taxon>50 kb inversion clade</taxon>
        <taxon>NPAAA clade</taxon>
        <taxon>indigoferoid/millettioid clade</taxon>
        <taxon>Phaseoleae</taxon>
        <taxon>Phaseolus</taxon>
    </lineage>
</organism>
<protein>
    <submittedName>
        <fullName evidence="1">Uncharacterized protein</fullName>
    </submittedName>
</protein>
<dbReference type="EMBL" id="JAYMYR010000003">
    <property type="protein sequence ID" value="KAK7372503.1"/>
    <property type="molecule type" value="Genomic_DNA"/>
</dbReference>
<sequence length="83" mass="8961">MAKVTVEGHDDGFRVTCTVRTSVMSWVGLGLVVGFIGRLTGDEIYASRLVSVNTNSIPLSLVLFVSRLQYPVSFPLLSLSSSL</sequence>
<keyword evidence="2" id="KW-1185">Reference proteome</keyword>
<evidence type="ECO:0000313" key="1">
    <source>
        <dbReference type="EMBL" id="KAK7372503.1"/>
    </source>
</evidence>
<accession>A0AAN9NMV3</accession>
<dbReference type="AlphaFoldDB" id="A0AAN9NMV3"/>
<reference evidence="1 2" key="1">
    <citation type="submission" date="2024-01" db="EMBL/GenBank/DDBJ databases">
        <title>The genomes of 5 underutilized Papilionoideae crops provide insights into root nodulation and disease resistanc.</title>
        <authorList>
            <person name="Jiang F."/>
        </authorList>
    </citation>
    <scope>NUCLEOTIDE SEQUENCE [LARGE SCALE GENOMIC DNA]</scope>
    <source>
        <strain evidence="1">JINMINGXINNONG_FW02</strain>
        <tissue evidence="1">Leaves</tissue>
    </source>
</reference>
<name>A0AAN9NMV3_PHACN</name>
<dbReference type="Proteomes" id="UP001374584">
    <property type="component" value="Unassembled WGS sequence"/>
</dbReference>
<comment type="caution">
    <text evidence="1">The sequence shown here is derived from an EMBL/GenBank/DDBJ whole genome shotgun (WGS) entry which is preliminary data.</text>
</comment>
<gene>
    <name evidence="1" type="ORF">VNO80_05884</name>
</gene>
<proteinExistence type="predicted"/>
<evidence type="ECO:0000313" key="2">
    <source>
        <dbReference type="Proteomes" id="UP001374584"/>
    </source>
</evidence>